<dbReference type="RefSeq" id="WP_005597397.1">
    <property type="nucleotide sequence ID" value="NZ_ADXN01000013.1"/>
</dbReference>
<dbReference type="SMR" id="A0A3G2M2Q3"/>
<name>A0A3G2M2Q3_ACTPL</name>
<feature type="transmembrane region" description="Helical" evidence="3">
    <location>
        <begin position="12"/>
        <end position="34"/>
    </location>
</feature>
<evidence type="ECO:0000256" key="2">
    <source>
        <dbReference type="ARBA" id="ARBA00022481"/>
    </source>
</evidence>
<dbReference type="GO" id="GO:0009289">
    <property type="term" value="C:pilus"/>
    <property type="evidence" value="ECO:0007669"/>
    <property type="project" value="InterPro"/>
</dbReference>
<accession>A0A3G2M2Q3</accession>
<dbReference type="Pfam" id="PF00114">
    <property type="entry name" value="Pilin"/>
    <property type="match status" value="1"/>
</dbReference>
<keyword evidence="3" id="KW-1133">Transmembrane helix</keyword>
<sequence length="148" mass="15980">MQKLSLIRPLTNAFTLIELMIVIAIIAILATVAIPSYNSYTQKAALSELLAASASYKTDVEICIYNTGDSKNCSGGQNGVRKMTELRQAKYLNAITVEGGTITVTGKGNLQEYGYTMTPIHNGSTISWETKCKGEDLSLFPANFCASN</sequence>
<reference evidence="4" key="1">
    <citation type="journal article" date="2018" name="Vet. Microbiol.">
        <title>Biological role of Actinobacillus pleuropneumoniae type IV pilus proteins encoded by the apf and pil operons.</title>
        <authorList>
            <person name="Liu F."/>
            <person name="Peng W."/>
            <person name="Liu T."/>
            <person name="Zhao H."/>
            <person name="Yan K."/>
            <person name="Yuan F."/>
            <person name="Chen H."/>
            <person name="Bei W."/>
        </authorList>
    </citation>
    <scope>NUCLEOTIDE SEQUENCE</scope>
    <source>
        <strain evidence="4">4226</strain>
    </source>
</reference>
<dbReference type="Pfam" id="PF07963">
    <property type="entry name" value="N_methyl"/>
    <property type="match status" value="1"/>
</dbReference>
<dbReference type="InterPro" id="IPR012902">
    <property type="entry name" value="N_methyl_site"/>
</dbReference>
<dbReference type="SUPFAM" id="SSF54523">
    <property type="entry name" value="Pili subunits"/>
    <property type="match status" value="1"/>
</dbReference>
<dbReference type="EMBL" id="MH702996">
    <property type="protein sequence ID" value="AYN80521.1"/>
    <property type="molecule type" value="Genomic_DNA"/>
</dbReference>
<dbReference type="NCBIfam" id="TIGR02532">
    <property type="entry name" value="IV_pilin_GFxxxE"/>
    <property type="match status" value="1"/>
</dbReference>
<evidence type="ECO:0000256" key="3">
    <source>
        <dbReference type="SAM" id="Phobius"/>
    </source>
</evidence>
<keyword evidence="3" id="KW-0472">Membrane</keyword>
<dbReference type="GO" id="GO:0007155">
    <property type="term" value="P:cell adhesion"/>
    <property type="evidence" value="ECO:0007669"/>
    <property type="project" value="InterPro"/>
</dbReference>
<keyword evidence="2" id="KW-0488">Methylation</keyword>
<evidence type="ECO:0000313" key="4">
    <source>
        <dbReference type="EMBL" id="AYN80521.1"/>
    </source>
</evidence>
<dbReference type="InterPro" id="IPR001082">
    <property type="entry name" value="Pilin"/>
</dbReference>
<dbReference type="AlphaFoldDB" id="A0A3G2M2Q3"/>
<organism evidence="4">
    <name type="scientific">Actinobacillus pleuropneumoniae serovar 2 str. 4226</name>
    <dbReference type="NCBI Taxonomy" id="754254"/>
    <lineage>
        <taxon>Bacteria</taxon>
        <taxon>Pseudomonadati</taxon>
        <taxon>Pseudomonadota</taxon>
        <taxon>Gammaproteobacteria</taxon>
        <taxon>Pasteurellales</taxon>
        <taxon>Pasteurellaceae</taxon>
        <taxon>Actinobacillus</taxon>
    </lineage>
</organism>
<dbReference type="InterPro" id="IPR045584">
    <property type="entry name" value="Pilin-like"/>
</dbReference>
<dbReference type="Gene3D" id="3.30.700.10">
    <property type="entry name" value="Glycoprotein, Type 4 Pilin"/>
    <property type="match status" value="1"/>
</dbReference>
<dbReference type="GeneID" id="48599067"/>
<evidence type="ECO:0000256" key="1">
    <source>
        <dbReference type="ARBA" id="ARBA00005233"/>
    </source>
</evidence>
<keyword evidence="3" id="KW-0812">Transmembrane</keyword>
<proteinExistence type="inferred from homology"/>
<comment type="similarity">
    <text evidence="1">Belongs to the N-Me-Phe pilin family.</text>
</comment>
<protein>
    <submittedName>
        <fullName evidence="4">ApfA</fullName>
    </submittedName>
</protein>